<dbReference type="EMBL" id="VSSQ01000443">
    <property type="protein sequence ID" value="MPL94818.1"/>
    <property type="molecule type" value="Genomic_DNA"/>
</dbReference>
<proteinExistence type="predicted"/>
<comment type="caution">
    <text evidence="2">The sequence shown here is derived from an EMBL/GenBank/DDBJ whole genome shotgun (WGS) entry which is preliminary data.</text>
</comment>
<feature type="domain" description="DRTGG" evidence="1">
    <location>
        <begin position="5"/>
        <end position="104"/>
    </location>
</feature>
<gene>
    <name evidence="2" type="ORF">SDC9_40976</name>
</gene>
<dbReference type="InterPro" id="IPR028979">
    <property type="entry name" value="Ser_kin/Pase_Hpr-like_N_sf"/>
</dbReference>
<sequence>MKITDIVKVLDAQVVVGREDMDYSINHGFASDLMSDVLTLEEEHLILITGLCNNQTIRTAEMANISVILFVRNKQVSQDMIELALENDIIIISCKYSMFKTVGVLYENGLEPVY</sequence>
<dbReference type="Pfam" id="PF07085">
    <property type="entry name" value="DRTGG"/>
    <property type="match status" value="1"/>
</dbReference>
<name>A0A644VTX2_9ZZZZ</name>
<dbReference type="AlphaFoldDB" id="A0A644VTX2"/>
<evidence type="ECO:0000259" key="1">
    <source>
        <dbReference type="Pfam" id="PF07085"/>
    </source>
</evidence>
<protein>
    <recommendedName>
        <fullName evidence="1">DRTGG domain-containing protein</fullName>
    </recommendedName>
</protein>
<dbReference type="Gene3D" id="3.40.1390.20">
    <property type="entry name" value="HprK N-terminal domain-like"/>
    <property type="match status" value="1"/>
</dbReference>
<dbReference type="SUPFAM" id="SSF75138">
    <property type="entry name" value="HprK N-terminal domain-like"/>
    <property type="match status" value="1"/>
</dbReference>
<organism evidence="2">
    <name type="scientific">bioreactor metagenome</name>
    <dbReference type="NCBI Taxonomy" id="1076179"/>
    <lineage>
        <taxon>unclassified sequences</taxon>
        <taxon>metagenomes</taxon>
        <taxon>ecological metagenomes</taxon>
    </lineage>
</organism>
<evidence type="ECO:0000313" key="2">
    <source>
        <dbReference type="EMBL" id="MPL94818.1"/>
    </source>
</evidence>
<reference evidence="2" key="1">
    <citation type="submission" date="2019-08" db="EMBL/GenBank/DDBJ databases">
        <authorList>
            <person name="Kucharzyk K."/>
            <person name="Murdoch R.W."/>
            <person name="Higgins S."/>
            <person name="Loffler F."/>
        </authorList>
    </citation>
    <scope>NUCLEOTIDE SEQUENCE</scope>
</reference>
<accession>A0A644VTX2</accession>
<dbReference type="InterPro" id="IPR010766">
    <property type="entry name" value="DRTGG"/>
</dbReference>